<dbReference type="Proteomes" id="UP001457282">
    <property type="component" value="Unassembled WGS sequence"/>
</dbReference>
<dbReference type="InterPro" id="IPR001810">
    <property type="entry name" value="F-box_dom"/>
</dbReference>
<dbReference type="InterPro" id="IPR036047">
    <property type="entry name" value="F-box-like_dom_sf"/>
</dbReference>
<dbReference type="Pfam" id="PF12937">
    <property type="entry name" value="F-box-like"/>
    <property type="match status" value="1"/>
</dbReference>
<reference evidence="2 3" key="1">
    <citation type="journal article" date="2023" name="G3 (Bethesda)">
        <title>A chromosome-length genome assembly and annotation of blackberry (Rubus argutus, cv. 'Hillquist').</title>
        <authorList>
            <person name="Bruna T."/>
            <person name="Aryal R."/>
            <person name="Dudchenko O."/>
            <person name="Sargent D.J."/>
            <person name="Mead D."/>
            <person name="Buti M."/>
            <person name="Cavallini A."/>
            <person name="Hytonen T."/>
            <person name="Andres J."/>
            <person name="Pham M."/>
            <person name="Weisz D."/>
            <person name="Mascagni F."/>
            <person name="Usai G."/>
            <person name="Natali L."/>
            <person name="Bassil N."/>
            <person name="Fernandez G.E."/>
            <person name="Lomsadze A."/>
            <person name="Armour M."/>
            <person name="Olukolu B."/>
            <person name="Poorten T."/>
            <person name="Britton C."/>
            <person name="Davik J."/>
            <person name="Ashrafi H."/>
            <person name="Aiden E.L."/>
            <person name="Borodovsky M."/>
            <person name="Worthington M."/>
        </authorList>
    </citation>
    <scope>NUCLEOTIDE SEQUENCE [LARGE SCALE GENOMIC DNA]</scope>
    <source>
        <strain evidence="2">PI 553951</strain>
    </source>
</reference>
<evidence type="ECO:0000313" key="3">
    <source>
        <dbReference type="Proteomes" id="UP001457282"/>
    </source>
</evidence>
<dbReference type="SMART" id="SM00256">
    <property type="entry name" value="FBOX"/>
    <property type="match status" value="1"/>
</dbReference>
<proteinExistence type="predicted"/>
<comment type="caution">
    <text evidence="2">The sequence shown here is derived from an EMBL/GenBank/DDBJ whole genome shotgun (WGS) entry which is preliminary data.</text>
</comment>
<dbReference type="NCBIfam" id="TIGR01640">
    <property type="entry name" value="F_box_assoc_1"/>
    <property type="match status" value="1"/>
</dbReference>
<gene>
    <name evidence="2" type="ORF">M0R45_034951</name>
</gene>
<accession>A0AAW1VU56</accession>
<dbReference type="AlphaFoldDB" id="A0AAW1VU56"/>
<dbReference type="InterPro" id="IPR017451">
    <property type="entry name" value="F-box-assoc_interact_dom"/>
</dbReference>
<dbReference type="SUPFAM" id="SSF81383">
    <property type="entry name" value="F-box domain"/>
    <property type="match status" value="1"/>
</dbReference>
<keyword evidence="3" id="KW-1185">Reference proteome</keyword>
<feature type="domain" description="F-box" evidence="1">
    <location>
        <begin position="17"/>
        <end position="57"/>
    </location>
</feature>
<protein>
    <recommendedName>
        <fullName evidence="1">F-box domain-containing protein</fullName>
    </recommendedName>
</protein>
<dbReference type="InterPro" id="IPR013187">
    <property type="entry name" value="F-box-assoc_dom_typ3"/>
</dbReference>
<sequence>MEVVEVDLVPSDPRHLLPNEIILFQILPRLPAKSLMRCKCVCKSWSSFIRDPFFVRAHRNMHNSQNNHTTHLLLTVDGGAMSKPEKQKRLFYSMQLINQGGMIFPTPPLLLSHNLEVPSSSFPISCRVNAGLIYINSVRHGDLFPADGLDRVHIFNPCTRECITLPVSEYDSVPVPIFDEYNTYDIGFSSLTNEYKVLEIHVRWLASESPGADESFVFKIFTLGTTTSWRDVQQEIDVFDDLALDSLFFYKIEVNGCLALYTRDLLNERVMELRILKDYQNQVWVKESIIFPDKWEKLGQPIPLCSFHIGELLLRQTRQSIQGSDRSVHLYDMKAKTYKKVEITVPGLVIASYDETIVSLR</sequence>
<name>A0AAW1VU56_RUBAR</name>
<evidence type="ECO:0000313" key="2">
    <source>
        <dbReference type="EMBL" id="KAK9911024.1"/>
    </source>
</evidence>
<evidence type="ECO:0000259" key="1">
    <source>
        <dbReference type="SMART" id="SM00256"/>
    </source>
</evidence>
<dbReference type="Pfam" id="PF08268">
    <property type="entry name" value="FBA_3"/>
    <property type="match status" value="2"/>
</dbReference>
<dbReference type="PANTHER" id="PTHR31111:SF138">
    <property type="entry name" value="F-BOX ASSOCIATED DOMAIN-CONTAINING PROTEIN"/>
    <property type="match status" value="1"/>
</dbReference>
<dbReference type="Gene3D" id="1.20.1280.50">
    <property type="match status" value="1"/>
</dbReference>
<dbReference type="CDD" id="cd22157">
    <property type="entry name" value="F-box_AtFBW1-like"/>
    <property type="match status" value="1"/>
</dbReference>
<dbReference type="PANTHER" id="PTHR31111">
    <property type="entry name" value="BNAA05G37150D PROTEIN-RELATED"/>
    <property type="match status" value="1"/>
</dbReference>
<dbReference type="EMBL" id="JBEDUW010000007">
    <property type="protein sequence ID" value="KAK9911024.1"/>
    <property type="molecule type" value="Genomic_DNA"/>
</dbReference>
<organism evidence="2 3">
    <name type="scientific">Rubus argutus</name>
    <name type="common">Southern blackberry</name>
    <dbReference type="NCBI Taxonomy" id="59490"/>
    <lineage>
        <taxon>Eukaryota</taxon>
        <taxon>Viridiplantae</taxon>
        <taxon>Streptophyta</taxon>
        <taxon>Embryophyta</taxon>
        <taxon>Tracheophyta</taxon>
        <taxon>Spermatophyta</taxon>
        <taxon>Magnoliopsida</taxon>
        <taxon>eudicotyledons</taxon>
        <taxon>Gunneridae</taxon>
        <taxon>Pentapetalae</taxon>
        <taxon>rosids</taxon>
        <taxon>fabids</taxon>
        <taxon>Rosales</taxon>
        <taxon>Rosaceae</taxon>
        <taxon>Rosoideae</taxon>
        <taxon>Rosoideae incertae sedis</taxon>
        <taxon>Rubus</taxon>
    </lineage>
</organism>